<dbReference type="AlphaFoldDB" id="A0A7S3IV47"/>
<gene>
    <name evidence="1" type="ORF">SINC0208_LOCUS13293</name>
</gene>
<dbReference type="EMBL" id="HBIH01033233">
    <property type="protein sequence ID" value="CAE0332656.1"/>
    <property type="molecule type" value="Transcribed_RNA"/>
</dbReference>
<accession>A0A7S3IV47</accession>
<name>A0A7S3IV47_9SPIT</name>
<evidence type="ECO:0000313" key="1">
    <source>
        <dbReference type="EMBL" id="CAE0332656.1"/>
    </source>
</evidence>
<sequence>MGKLAKNFRRLLMRLIEVAHLEALAEPVSLAACLGLWVEGEAGLLRFALLRLVVGHRLVGELPDDIVGERRVLEVVPGNRSWIRDLGLGVRPLRQDIALDLVQILRR</sequence>
<organism evidence="1">
    <name type="scientific">Strombidium inclinatum</name>
    <dbReference type="NCBI Taxonomy" id="197538"/>
    <lineage>
        <taxon>Eukaryota</taxon>
        <taxon>Sar</taxon>
        <taxon>Alveolata</taxon>
        <taxon>Ciliophora</taxon>
        <taxon>Intramacronucleata</taxon>
        <taxon>Spirotrichea</taxon>
        <taxon>Oligotrichia</taxon>
        <taxon>Strombidiidae</taxon>
        <taxon>Strombidium</taxon>
    </lineage>
</organism>
<protein>
    <submittedName>
        <fullName evidence="1">Uncharacterized protein</fullName>
    </submittedName>
</protein>
<reference evidence="1" key="1">
    <citation type="submission" date="2021-01" db="EMBL/GenBank/DDBJ databases">
        <authorList>
            <person name="Corre E."/>
            <person name="Pelletier E."/>
            <person name="Niang G."/>
            <person name="Scheremetjew M."/>
            <person name="Finn R."/>
            <person name="Kale V."/>
            <person name="Holt S."/>
            <person name="Cochrane G."/>
            <person name="Meng A."/>
            <person name="Brown T."/>
            <person name="Cohen L."/>
        </authorList>
    </citation>
    <scope>NUCLEOTIDE SEQUENCE</scope>
    <source>
        <strain evidence="1">S3</strain>
    </source>
</reference>
<proteinExistence type="predicted"/>